<evidence type="ECO:0000259" key="6">
    <source>
        <dbReference type="PROSITE" id="PS50830"/>
    </source>
</evidence>
<dbReference type="InterPro" id="IPR016071">
    <property type="entry name" value="Staphylococal_nuclease_OB-fold"/>
</dbReference>
<dbReference type="GO" id="GO:0003723">
    <property type="term" value="F:RNA binding"/>
    <property type="evidence" value="ECO:0007669"/>
    <property type="project" value="UniProtKB-UniRule"/>
</dbReference>
<protein>
    <recommendedName>
        <fullName evidence="9">Endonuclease LCL3</fullName>
    </recommendedName>
</protein>
<dbReference type="Gene3D" id="2.40.50.90">
    <property type="match status" value="5"/>
</dbReference>
<evidence type="ECO:0000256" key="4">
    <source>
        <dbReference type="PIRNR" id="PIRNR017179"/>
    </source>
</evidence>
<dbReference type="PROSITE" id="PS50304">
    <property type="entry name" value="TUDOR"/>
    <property type="match status" value="1"/>
</dbReference>
<evidence type="ECO:0000256" key="1">
    <source>
        <dbReference type="ARBA" id="ARBA00004496"/>
    </source>
</evidence>
<dbReference type="GO" id="GO:0031332">
    <property type="term" value="C:RNAi effector complex"/>
    <property type="evidence" value="ECO:0007669"/>
    <property type="project" value="InterPro"/>
</dbReference>
<feature type="domain" description="TNase-like" evidence="6">
    <location>
        <begin position="150"/>
        <end position="287"/>
    </location>
</feature>
<dbReference type="Pfam" id="PF00565">
    <property type="entry name" value="SNase"/>
    <property type="match status" value="4"/>
</dbReference>
<evidence type="ECO:0000256" key="2">
    <source>
        <dbReference type="ARBA" id="ARBA00022490"/>
    </source>
</evidence>
<evidence type="ECO:0000313" key="8">
    <source>
        <dbReference type="Proteomes" id="UP001378960"/>
    </source>
</evidence>
<sequence>MAQVFFAKVKSVLSADTLVLTSQSGKQERVLTLAYLQAPRIQANEKYAFEAREILRTLLVGKQVKFWVLYKNNSDREFGDVSTPLFQSLIEYVLSKGGAKLRDNINSFDDDEDIEKYRSIQKEAESAKIGLWNPDVTKVELVIKPEITSTPYDAIVEKVLSGDRVLVRLLITKHKHSVVPVLISGIRSPRSSSNDEQGEEYGDEAKEFVENRLLLRSVKVELIGESLTGVLVGNIIHPNGNIAEKLLQEGLVEVSDWQSSLLGSKLMSTLRKEEKEARLAGKRIWKKQAALSSGSSDSSKSVGERYTATVAKVISSDTVVLRLKNDEEVTVQLISLKAPRQSDPTTSPFISDAKEYARHKLIGKHVDVTVEGIREANDNYEERSLVTVRTSDGKNINEDIVAHGYASVIRHRKGDAKPDYWDGLIETEAMALKAKKGIHGKPSNTGKLIDASENAQRSKPYLFTFQNRNTISGLVEHVISGTRFIIVLPKEGVRLVLVLGGLANSNNKDSKEFKLATALANKKLYQRDVNIQIYGVDKVGGFIGNIFVPPSNIPFQVTLLNEGLVELHDRSVNETKFAAQLQKAEADAKAKKIGLWENYDPSVEENSAESLVNQTENLKIERKYLNAEICEVLSNGLVAFQIIDSDKEKLKPFMAKFHAASPKFATVSSVKRNEYVAAKLKENSKFYRAKVLDFNRADREVKVQHLDYGTIETIKLSDVRALPAEFSVSVYKPQAHIAQLSLINMPPRNQEDYFKEAIYYLEDTLLDKQVVVCVTYQNPQPGVEYDVELYDPEVIATNPTQTINKDMISEGWGLVKKKNLKPFELLLKRELEEATRLENEAKSARIGCWEFGDVEGDDDF</sequence>
<evidence type="ECO:0000313" key="7">
    <source>
        <dbReference type="EMBL" id="GMM43831.1"/>
    </source>
</evidence>
<dbReference type="AlphaFoldDB" id="A0AAV5QX15"/>
<dbReference type="InterPro" id="IPR002999">
    <property type="entry name" value="Tudor"/>
</dbReference>
<dbReference type="PIRSF" id="PIRSF017179">
    <property type="entry name" value="RISC-Tudor-SN"/>
    <property type="match status" value="1"/>
</dbReference>
<dbReference type="GO" id="GO:0005634">
    <property type="term" value="C:nucleus"/>
    <property type="evidence" value="ECO:0007669"/>
    <property type="project" value="TreeGrafter"/>
</dbReference>
<dbReference type="Proteomes" id="UP001378960">
    <property type="component" value="Unassembled WGS sequence"/>
</dbReference>
<reference evidence="7 8" key="1">
    <citation type="journal article" date="2023" name="Elife">
        <title>Identification of key yeast species and microbe-microbe interactions impacting larval growth of Drosophila in the wild.</title>
        <authorList>
            <person name="Mure A."/>
            <person name="Sugiura Y."/>
            <person name="Maeda R."/>
            <person name="Honda K."/>
            <person name="Sakurai N."/>
            <person name="Takahashi Y."/>
            <person name="Watada M."/>
            <person name="Katoh T."/>
            <person name="Gotoh A."/>
            <person name="Gotoh Y."/>
            <person name="Taniguchi I."/>
            <person name="Nakamura K."/>
            <person name="Hayashi T."/>
            <person name="Katayama T."/>
            <person name="Uemura T."/>
            <person name="Hattori Y."/>
        </authorList>
    </citation>
    <scope>NUCLEOTIDE SEQUENCE [LARGE SCALE GENOMIC DNA]</scope>
    <source>
        <strain evidence="7 8">PK-24</strain>
    </source>
</reference>
<organism evidence="7 8">
    <name type="scientific">Pichia kluyveri</name>
    <name type="common">Yeast</name>
    <dbReference type="NCBI Taxonomy" id="36015"/>
    <lineage>
        <taxon>Eukaryota</taxon>
        <taxon>Fungi</taxon>
        <taxon>Dikarya</taxon>
        <taxon>Ascomycota</taxon>
        <taxon>Saccharomycotina</taxon>
        <taxon>Pichiomycetes</taxon>
        <taxon>Pichiales</taxon>
        <taxon>Pichiaceae</taxon>
        <taxon>Pichia</taxon>
    </lineage>
</organism>
<feature type="domain" description="TNase-like" evidence="6">
    <location>
        <begin position="304"/>
        <end position="441"/>
    </location>
</feature>
<feature type="domain" description="TNase-like" evidence="6">
    <location>
        <begin position="469"/>
        <end position="598"/>
    </location>
</feature>
<comment type="caution">
    <text evidence="7">The sequence shown here is derived from an EMBL/GenBank/DDBJ whole genome shotgun (WGS) entry which is preliminary data.</text>
</comment>
<dbReference type="PROSITE" id="PS50830">
    <property type="entry name" value="TNASE_3"/>
    <property type="match status" value="4"/>
</dbReference>
<feature type="domain" description="TNase-like" evidence="6">
    <location>
        <begin position="3"/>
        <end position="134"/>
    </location>
</feature>
<dbReference type="EMBL" id="BTGB01000001">
    <property type="protein sequence ID" value="GMM43831.1"/>
    <property type="molecule type" value="Genomic_DNA"/>
</dbReference>
<dbReference type="GO" id="GO:0006402">
    <property type="term" value="P:mRNA catabolic process"/>
    <property type="evidence" value="ECO:0007669"/>
    <property type="project" value="UniProtKB-UniRule"/>
</dbReference>
<dbReference type="GO" id="GO:0031047">
    <property type="term" value="P:regulatory ncRNA-mediated gene silencing"/>
    <property type="evidence" value="ECO:0007669"/>
    <property type="project" value="UniProtKB-UniRule"/>
</dbReference>
<evidence type="ECO:0000259" key="5">
    <source>
        <dbReference type="PROSITE" id="PS50304"/>
    </source>
</evidence>
<dbReference type="SMART" id="SM00318">
    <property type="entry name" value="SNc"/>
    <property type="match status" value="4"/>
</dbReference>
<keyword evidence="3" id="KW-0677">Repeat</keyword>
<dbReference type="PANTHER" id="PTHR12302:SF2">
    <property type="entry name" value="STAPHYLOCOCCAL NUCLEASE DOMAIN-CONTAINING PROTEIN 1"/>
    <property type="match status" value="1"/>
</dbReference>
<dbReference type="Pfam" id="PF00567">
    <property type="entry name" value="TUDOR"/>
    <property type="match status" value="1"/>
</dbReference>
<keyword evidence="2 4" id="KW-0963">Cytoplasm</keyword>
<dbReference type="InterPro" id="IPR035437">
    <property type="entry name" value="SNase_OB-fold_sf"/>
</dbReference>
<comment type="subcellular location">
    <subcellularLocation>
        <location evidence="1 4">Cytoplasm</location>
    </subcellularLocation>
</comment>
<evidence type="ECO:0000256" key="3">
    <source>
        <dbReference type="ARBA" id="ARBA00022737"/>
    </source>
</evidence>
<dbReference type="Gene3D" id="2.30.30.140">
    <property type="match status" value="1"/>
</dbReference>
<dbReference type="SUPFAM" id="SSF63748">
    <property type="entry name" value="Tudor/PWWP/MBT"/>
    <property type="match status" value="1"/>
</dbReference>
<keyword evidence="8" id="KW-1185">Reference proteome</keyword>
<dbReference type="InterPro" id="IPR016685">
    <property type="entry name" value="Silence_cplx_Nase-comp_TudorSN"/>
</dbReference>
<dbReference type="GO" id="GO:0004518">
    <property type="term" value="F:nuclease activity"/>
    <property type="evidence" value="ECO:0007669"/>
    <property type="project" value="TreeGrafter"/>
</dbReference>
<name>A0AAV5QX15_PICKL</name>
<dbReference type="SUPFAM" id="SSF50199">
    <property type="entry name" value="Staphylococcal nuclease"/>
    <property type="match status" value="5"/>
</dbReference>
<accession>A0AAV5QX15</accession>
<gene>
    <name evidence="7" type="ORF">DAPK24_004060</name>
</gene>
<proteinExistence type="predicted"/>
<dbReference type="SMART" id="SM00333">
    <property type="entry name" value="TUDOR"/>
    <property type="match status" value="1"/>
</dbReference>
<feature type="domain" description="Tudor" evidence="5">
    <location>
        <begin position="669"/>
        <end position="729"/>
    </location>
</feature>
<dbReference type="GO" id="GO:0005829">
    <property type="term" value="C:cytosol"/>
    <property type="evidence" value="ECO:0007669"/>
    <property type="project" value="UniProtKB-UniRule"/>
</dbReference>
<dbReference type="PANTHER" id="PTHR12302">
    <property type="entry name" value="EBNA2 BINDING PROTEIN P100"/>
    <property type="match status" value="1"/>
</dbReference>
<evidence type="ECO:0008006" key="9">
    <source>
        <dbReference type="Google" id="ProtNLM"/>
    </source>
</evidence>
<dbReference type="FunFam" id="2.30.30.140:FF:000018">
    <property type="entry name" value="Serine/threonine-protein kinase 31"/>
    <property type="match status" value="1"/>
</dbReference>